<dbReference type="AlphaFoldDB" id="A0A139A862"/>
<comment type="similarity">
    <text evidence="1">Belongs to the APC10 family.</text>
</comment>
<evidence type="ECO:0000256" key="4">
    <source>
        <dbReference type="ARBA" id="ARBA00022786"/>
    </source>
</evidence>
<keyword evidence="8" id="KW-1185">Reference proteome</keyword>
<evidence type="ECO:0000259" key="6">
    <source>
        <dbReference type="PROSITE" id="PS51284"/>
    </source>
</evidence>
<dbReference type="PANTHER" id="PTHR12936:SF0">
    <property type="entry name" value="ANAPHASE-PROMOTING COMPLEX SUBUNIT 10"/>
    <property type="match status" value="1"/>
</dbReference>
<dbReference type="GO" id="GO:0005680">
    <property type="term" value="C:anaphase-promoting complex"/>
    <property type="evidence" value="ECO:0007669"/>
    <property type="project" value="EnsemblFungi"/>
</dbReference>
<evidence type="ECO:0000256" key="2">
    <source>
        <dbReference type="ARBA" id="ARBA00022618"/>
    </source>
</evidence>
<dbReference type="EMBL" id="KQ965783">
    <property type="protein sequence ID" value="KXS13001.1"/>
    <property type="molecule type" value="Genomic_DNA"/>
</dbReference>
<dbReference type="GO" id="GO:0031145">
    <property type="term" value="P:anaphase-promoting complex-dependent catabolic process"/>
    <property type="evidence" value="ECO:0007669"/>
    <property type="project" value="EnsemblFungi"/>
</dbReference>
<dbReference type="OMA" id="FITIEFP"/>
<keyword evidence="4" id="KW-0833">Ubl conjugation pathway</keyword>
<dbReference type="GO" id="GO:0070979">
    <property type="term" value="P:protein K11-linked ubiquitination"/>
    <property type="evidence" value="ECO:0007669"/>
    <property type="project" value="TreeGrafter"/>
</dbReference>
<dbReference type="GO" id="GO:0051301">
    <property type="term" value="P:cell division"/>
    <property type="evidence" value="ECO:0007669"/>
    <property type="project" value="UniProtKB-KW"/>
</dbReference>
<accession>A0A139A862</accession>
<gene>
    <name evidence="7" type="ORF">M427DRAFT_100903</name>
</gene>
<dbReference type="InterPro" id="IPR008979">
    <property type="entry name" value="Galactose-bd-like_sf"/>
</dbReference>
<keyword evidence="3" id="KW-0498">Mitosis</keyword>
<dbReference type="InterPro" id="IPR016901">
    <property type="entry name" value="APC10/Doc1"/>
</dbReference>
<evidence type="ECO:0000313" key="7">
    <source>
        <dbReference type="EMBL" id="KXS13001.1"/>
    </source>
</evidence>
<name>A0A139A862_GONPJ</name>
<sequence length="149" mass="16871">MTDKVDIGNLATWVLSTYKPGMGVEELRDGNLETFWQSDGPLPHYLTLRFPTLAFISHISLFLDFKNDESYTPSRFAVFAGYTAGDLEEVRAVEVDEPCGWVEVDVRVEGREGERRPLRAHMLQLAVLANHANGKDAHVRLVRVFGPRR</sequence>
<evidence type="ECO:0000313" key="8">
    <source>
        <dbReference type="Proteomes" id="UP000070544"/>
    </source>
</evidence>
<dbReference type="PANTHER" id="PTHR12936">
    <property type="entry name" value="ANAPHASE-PROMOTING COMPLEX 10"/>
    <property type="match status" value="1"/>
</dbReference>
<reference evidence="7 8" key="1">
    <citation type="journal article" date="2015" name="Genome Biol. Evol.">
        <title>Phylogenomic analyses indicate that early fungi evolved digesting cell walls of algal ancestors of land plants.</title>
        <authorList>
            <person name="Chang Y."/>
            <person name="Wang S."/>
            <person name="Sekimoto S."/>
            <person name="Aerts A.L."/>
            <person name="Choi C."/>
            <person name="Clum A."/>
            <person name="LaButti K.M."/>
            <person name="Lindquist E.A."/>
            <person name="Yee Ngan C."/>
            <person name="Ohm R.A."/>
            <person name="Salamov A.A."/>
            <person name="Grigoriev I.V."/>
            <person name="Spatafora J.W."/>
            <person name="Berbee M.L."/>
        </authorList>
    </citation>
    <scope>NUCLEOTIDE SEQUENCE [LARGE SCALE GENOMIC DNA]</scope>
    <source>
        <strain evidence="7 8">JEL478</strain>
    </source>
</reference>
<organism evidence="7 8">
    <name type="scientific">Gonapodya prolifera (strain JEL478)</name>
    <name type="common">Monoblepharis prolifera</name>
    <dbReference type="NCBI Taxonomy" id="1344416"/>
    <lineage>
        <taxon>Eukaryota</taxon>
        <taxon>Fungi</taxon>
        <taxon>Fungi incertae sedis</taxon>
        <taxon>Chytridiomycota</taxon>
        <taxon>Chytridiomycota incertae sedis</taxon>
        <taxon>Monoblepharidomycetes</taxon>
        <taxon>Monoblepharidales</taxon>
        <taxon>Gonapodyaceae</taxon>
        <taxon>Gonapodya</taxon>
    </lineage>
</organism>
<proteinExistence type="inferred from homology"/>
<keyword evidence="2" id="KW-0132">Cell division</keyword>
<dbReference type="PIRSF" id="PIRSF028841">
    <property type="entry name" value="APC10_sub"/>
    <property type="match status" value="1"/>
</dbReference>
<dbReference type="PROSITE" id="PS51284">
    <property type="entry name" value="DOC"/>
    <property type="match status" value="1"/>
</dbReference>
<dbReference type="CDD" id="cd08366">
    <property type="entry name" value="APC10"/>
    <property type="match status" value="1"/>
</dbReference>
<dbReference type="Pfam" id="PF03256">
    <property type="entry name" value="ANAPC10"/>
    <property type="match status" value="1"/>
</dbReference>
<evidence type="ECO:0000256" key="1">
    <source>
        <dbReference type="ARBA" id="ARBA00006762"/>
    </source>
</evidence>
<keyword evidence="5" id="KW-0131">Cell cycle</keyword>
<dbReference type="Gene3D" id="2.60.120.260">
    <property type="entry name" value="Galactose-binding domain-like"/>
    <property type="match status" value="1"/>
</dbReference>
<evidence type="ECO:0000256" key="3">
    <source>
        <dbReference type="ARBA" id="ARBA00022776"/>
    </source>
</evidence>
<dbReference type="SMART" id="SM01337">
    <property type="entry name" value="APC10"/>
    <property type="match status" value="1"/>
</dbReference>
<dbReference type="InterPro" id="IPR004939">
    <property type="entry name" value="APC_su10/DOC_dom"/>
</dbReference>
<dbReference type="Proteomes" id="UP000070544">
    <property type="component" value="Unassembled WGS sequence"/>
</dbReference>
<feature type="domain" description="DOC" evidence="6">
    <location>
        <begin position="1"/>
        <end position="149"/>
    </location>
</feature>
<dbReference type="STRING" id="1344416.A0A139A862"/>
<dbReference type="OrthoDB" id="24948at2759"/>
<evidence type="ECO:0000256" key="5">
    <source>
        <dbReference type="ARBA" id="ARBA00023306"/>
    </source>
</evidence>
<protein>
    <submittedName>
        <fullName evidence="7">Galactose-binding like protein</fullName>
    </submittedName>
</protein>
<dbReference type="SUPFAM" id="SSF49785">
    <property type="entry name" value="Galactose-binding domain-like"/>
    <property type="match status" value="1"/>
</dbReference>